<feature type="transmembrane region" description="Helical" evidence="7">
    <location>
        <begin position="504"/>
        <end position="522"/>
    </location>
</feature>
<feature type="transmembrane region" description="Helical" evidence="7">
    <location>
        <begin position="150"/>
        <end position="168"/>
    </location>
</feature>
<reference evidence="9 10" key="1">
    <citation type="submission" date="2018-08" db="EMBL/GenBank/DDBJ databases">
        <title>Genomic Encyclopedia of Archaeal and Bacterial Type Strains, Phase II (KMG-II): from individual species to whole genera.</title>
        <authorList>
            <person name="Goeker M."/>
        </authorList>
    </citation>
    <scope>NUCLEOTIDE SEQUENCE [LARGE SCALE GENOMIC DNA]</scope>
    <source>
        <strain evidence="9 10">DSM 17099</strain>
    </source>
</reference>
<dbReference type="SUPFAM" id="SSF116726">
    <property type="entry name" value="TrkA C-terminal domain-like"/>
    <property type="match status" value="2"/>
</dbReference>
<dbReference type="InterPro" id="IPR051679">
    <property type="entry name" value="DASS-Related_Transporters"/>
</dbReference>
<feature type="transmembrane region" description="Helical" evidence="7">
    <location>
        <begin position="98"/>
        <end position="115"/>
    </location>
</feature>
<feature type="domain" description="RCK C-terminal" evidence="8">
    <location>
        <begin position="215"/>
        <end position="299"/>
    </location>
</feature>
<dbReference type="RefSeq" id="WP_116220556.1">
    <property type="nucleotide sequence ID" value="NZ_CP038196.1"/>
</dbReference>
<dbReference type="PROSITE" id="PS51202">
    <property type="entry name" value="RCK_C"/>
    <property type="match status" value="2"/>
</dbReference>
<dbReference type="InterPro" id="IPR006037">
    <property type="entry name" value="RCK_C"/>
</dbReference>
<sequence length="592" mass="63736">MLGFELTGTNAAVAMLIVVTIMFIEFIREKHPPEVVAIGTAAVMLLLGLLPIKDAAGVLSNSAPWTIAFMFLIMGGLLRTGALEIMSRLVTARATSHPRFTIGALFLFVILASAIMNNTPVVAVMIPIFIQLALRLGFSPSKLLMPLSYFTILGGMMTLIGTSTNLLVDGVAREQGMVPFTIFEIAPVGIAITLAGIAYFAAIGWRLLPDRTSLAGFLGTRREMKYFTEVAIPEDSSLVGQPVLAAPIFKREAVRVIDVLRGDASLRRNLAEVVLEPGDRVVLRSEMADLLEMQANKNFQMVDKLSSVATNTVEVLISPGARLVGRRLGDMRLRRRYGVYVLAAHRRSQNIGRQLDDLVVQVGDTLLLEGAPEDIARLAADMELVDVSRPSARPYRRAKAPIAIVCLLSVVTLAALDVAPIMALAFMASAIILITRCVDAEEAFSFVDARLLAMIFAMLAVGEALEHTGTVNLVVDVVAPYLSGLPPFATLIAVYFLGLVMTEVLSNNAVAVLLTPVAIALAKSLGHDPRAYVVAVMFSATVAFATPIGYQTHLMVYGPGGYRFSDFVKVGVPLDIICGIVACLTIPLFWPL</sequence>
<evidence type="ECO:0000256" key="5">
    <source>
        <dbReference type="ARBA" id="ARBA00022989"/>
    </source>
</evidence>
<dbReference type="InterPro" id="IPR004680">
    <property type="entry name" value="Cit_transptr-like_dom"/>
</dbReference>
<dbReference type="Pfam" id="PF02080">
    <property type="entry name" value="TrkA_C"/>
    <property type="match status" value="2"/>
</dbReference>
<keyword evidence="6 7" id="KW-0472">Membrane</keyword>
<dbReference type="EMBL" id="QTUJ01000001">
    <property type="protein sequence ID" value="REF71835.1"/>
    <property type="molecule type" value="Genomic_DNA"/>
</dbReference>
<feature type="domain" description="RCK C-terminal" evidence="8">
    <location>
        <begin position="300"/>
        <end position="384"/>
    </location>
</feature>
<evidence type="ECO:0000256" key="6">
    <source>
        <dbReference type="ARBA" id="ARBA00023136"/>
    </source>
</evidence>
<evidence type="ECO:0000256" key="1">
    <source>
        <dbReference type="ARBA" id="ARBA00004141"/>
    </source>
</evidence>
<comment type="subcellular location">
    <subcellularLocation>
        <location evidence="1">Membrane</location>
        <topology evidence="1">Multi-pass membrane protein</topology>
    </subcellularLocation>
</comment>
<evidence type="ECO:0000313" key="10">
    <source>
        <dbReference type="Proteomes" id="UP000256941"/>
    </source>
</evidence>
<dbReference type="PANTHER" id="PTHR43652">
    <property type="entry name" value="BASIC AMINO ACID ANTIPORTER YFCC-RELATED"/>
    <property type="match status" value="1"/>
</dbReference>
<dbReference type="Gene3D" id="3.30.70.1450">
    <property type="entry name" value="Regulator of K+ conductance, C-terminal domain"/>
    <property type="match status" value="2"/>
</dbReference>
<proteinExistence type="predicted"/>
<feature type="transmembrane region" description="Helical" evidence="7">
    <location>
        <begin position="570"/>
        <end position="590"/>
    </location>
</feature>
<dbReference type="GO" id="GO:0005886">
    <property type="term" value="C:plasma membrane"/>
    <property type="evidence" value="ECO:0007669"/>
    <property type="project" value="TreeGrafter"/>
</dbReference>
<feature type="transmembrane region" description="Helical" evidence="7">
    <location>
        <begin position="188"/>
        <end position="208"/>
    </location>
</feature>
<dbReference type="Proteomes" id="UP000256941">
    <property type="component" value="Unassembled WGS sequence"/>
</dbReference>
<keyword evidence="3 7" id="KW-0812">Transmembrane</keyword>
<feature type="transmembrane region" description="Helical" evidence="7">
    <location>
        <begin position="473"/>
        <end position="498"/>
    </location>
</feature>
<evidence type="ECO:0000256" key="7">
    <source>
        <dbReference type="SAM" id="Phobius"/>
    </source>
</evidence>
<dbReference type="AlphaFoldDB" id="A0A3D9XN00"/>
<evidence type="ECO:0000259" key="8">
    <source>
        <dbReference type="PROSITE" id="PS51202"/>
    </source>
</evidence>
<feature type="transmembrane region" description="Helical" evidence="7">
    <location>
        <begin position="443"/>
        <end position="461"/>
    </location>
</feature>
<organism evidence="9 10">
    <name type="scientific">Paracoccus versutus</name>
    <name type="common">Thiobacillus versutus</name>
    <dbReference type="NCBI Taxonomy" id="34007"/>
    <lineage>
        <taxon>Bacteria</taxon>
        <taxon>Pseudomonadati</taxon>
        <taxon>Pseudomonadota</taxon>
        <taxon>Alphaproteobacteria</taxon>
        <taxon>Rhodobacterales</taxon>
        <taxon>Paracoccaceae</taxon>
        <taxon>Paracoccus</taxon>
    </lineage>
</organism>
<comment type="caution">
    <text evidence="9">The sequence shown here is derived from an EMBL/GenBank/DDBJ whole genome shotgun (WGS) entry which is preliminary data.</text>
</comment>
<feature type="transmembrane region" description="Helical" evidence="7">
    <location>
        <begin position="34"/>
        <end position="52"/>
    </location>
</feature>
<feature type="transmembrane region" description="Helical" evidence="7">
    <location>
        <begin position="6"/>
        <end position="27"/>
    </location>
</feature>
<keyword evidence="4" id="KW-0677">Repeat</keyword>
<feature type="transmembrane region" description="Helical" evidence="7">
    <location>
        <begin position="64"/>
        <end position="86"/>
    </location>
</feature>
<evidence type="ECO:0000313" key="9">
    <source>
        <dbReference type="EMBL" id="REF71835.1"/>
    </source>
</evidence>
<dbReference type="GO" id="GO:0006813">
    <property type="term" value="P:potassium ion transport"/>
    <property type="evidence" value="ECO:0007669"/>
    <property type="project" value="InterPro"/>
</dbReference>
<gene>
    <name evidence="9" type="ORF">BDD41_0293</name>
</gene>
<dbReference type="Pfam" id="PF03600">
    <property type="entry name" value="CitMHS"/>
    <property type="match status" value="1"/>
</dbReference>
<evidence type="ECO:0000256" key="2">
    <source>
        <dbReference type="ARBA" id="ARBA00022448"/>
    </source>
</evidence>
<name>A0A3D9XN00_PARVE</name>
<feature type="transmembrane region" description="Helical" evidence="7">
    <location>
        <begin position="531"/>
        <end position="550"/>
    </location>
</feature>
<evidence type="ECO:0000256" key="3">
    <source>
        <dbReference type="ARBA" id="ARBA00022692"/>
    </source>
</evidence>
<keyword evidence="5 7" id="KW-1133">Transmembrane helix</keyword>
<accession>A0A3D9XN00</accession>
<protein>
    <submittedName>
        <fullName evidence="9">Di/tricarboxylate transporter</fullName>
    </submittedName>
</protein>
<dbReference type="PANTHER" id="PTHR43652:SF2">
    <property type="entry name" value="BASIC AMINO ACID ANTIPORTER YFCC-RELATED"/>
    <property type="match status" value="1"/>
</dbReference>
<evidence type="ECO:0000256" key="4">
    <source>
        <dbReference type="ARBA" id="ARBA00022737"/>
    </source>
</evidence>
<keyword evidence="2" id="KW-0813">Transport</keyword>
<dbReference type="InterPro" id="IPR036721">
    <property type="entry name" value="RCK_C_sf"/>
</dbReference>
<feature type="transmembrane region" description="Helical" evidence="7">
    <location>
        <begin position="402"/>
        <end position="431"/>
    </location>
</feature>
<dbReference type="GO" id="GO:0008324">
    <property type="term" value="F:monoatomic cation transmembrane transporter activity"/>
    <property type="evidence" value="ECO:0007669"/>
    <property type="project" value="InterPro"/>
</dbReference>